<dbReference type="EMBL" id="JACXVP010000012">
    <property type="protein sequence ID" value="KAG5574082.1"/>
    <property type="molecule type" value="Genomic_DNA"/>
</dbReference>
<dbReference type="PROSITE" id="PS51257">
    <property type="entry name" value="PROKAR_LIPOPROTEIN"/>
    <property type="match status" value="1"/>
</dbReference>
<evidence type="ECO:0000313" key="2">
    <source>
        <dbReference type="EMBL" id="KAG5574082.1"/>
    </source>
</evidence>
<name>A0A9J5WEN7_SOLCO</name>
<comment type="caution">
    <text evidence="2">The sequence shown here is derived from an EMBL/GenBank/DDBJ whole genome shotgun (WGS) entry which is preliminary data.</text>
</comment>
<sequence>MEKNNQQIAFSIFCNLIFGILGCGSELHTVSFCSLFLIKKLSFGCVKGEFLNGATWIVRIQIADFKLV</sequence>
<dbReference type="Proteomes" id="UP000824120">
    <property type="component" value="Chromosome 12"/>
</dbReference>
<keyword evidence="3" id="KW-1185">Reference proteome</keyword>
<keyword evidence="1" id="KW-1133">Transmembrane helix</keyword>
<evidence type="ECO:0000256" key="1">
    <source>
        <dbReference type="SAM" id="Phobius"/>
    </source>
</evidence>
<gene>
    <name evidence="2" type="ORF">H5410_063848</name>
</gene>
<protein>
    <submittedName>
        <fullName evidence="2">Uncharacterized protein</fullName>
    </submittedName>
</protein>
<reference evidence="2 3" key="1">
    <citation type="submission" date="2020-09" db="EMBL/GenBank/DDBJ databases">
        <title>De no assembly of potato wild relative species, Solanum commersonii.</title>
        <authorList>
            <person name="Cho K."/>
        </authorList>
    </citation>
    <scope>NUCLEOTIDE SEQUENCE [LARGE SCALE GENOMIC DNA]</scope>
    <source>
        <strain evidence="2">LZ3.2</strain>
        <tissue evidence="2">Leaf</tissue>
    </source>
</reference>
<dbReference type="AlphaFoldDB" id="A0A9J5WEN7"/>
<keyword evidence="1" id="KW-0812">Transmembrane</keyword>
<feature type="transmembrane region" description="Helical" evidence="1">
    <location>
        <begin position="12"/>
        <end position="38"/>
    </location>
</feature>
<accession>A0A9J5WEN7</accession>
<keyword evidence="1" id="KW-0472">Membrane</keyword>
<organism evidence="2 3">
    <name type="scientific">Solanum commersonii</name>
    <name type="common">Commerson's wild potato</name>
    <name type="synonym">Commerson's nightshade</name>
    <dbReference type="NCBI Taxonomy" id="4109"/>
    <lineage>
        <taxon>Eukaryota</taxon>
        <taxon>Viridiplantae</taxon>
        <taxon>Streptophyta</taxon>
        <taxon>Embryophyta</taxon>
        <taxon>Tracheophyta</taxon>
        <taxon>Spermatophyta</taxon>
        <taxon>Magnoliopsida</taxon>
        <taxon>eudicotyledons</taxon>
        <taxon>Gunneridae</taxon>
        <taxon>Pentapetalae</taxon>
        <taxon>asterids</taxon>
        <taxon>lamiids</taxon>
        <taxon>Solanales</taxon>
        <taxon>Solanaceae</taxon>
        <taxon>Solanoideae</taxon>
        <taxon>Solaneae</taxon>
        <taxon>Solanum</taxon>
    </lineage>
</organism>
<proteinExistence type="predicted"/>
<evidence type="ECO:0000313" key="3">
    <source>
        <dbReference type="Proteomes" id="UP000824120"/>
    </source>
</evidence>